<evidence type="ECO:0000313" key="2">
    <source>
        <dbReference type="Proteomes" id="UP000254051"/>
    </source>
</evidence>
<protein>
    <submittedName>
        <fullName evidence="1">RloB-like protein</fullName>
    </submittedName>
</protein>
<dbReference type="EMBL" id="UHJJ01000016">
    <property type="protein sequence ID" value="SUQ15800.1"/>
    <property type="molecule type" value="Genomic_DNA"/>
</dbReference>
<gene>
    <name evidence="1" type="ORF">SAMN05216529_11661</name>
</gene>
<keyword evidence="2" id="KW-1185">Reference proteome</keyword>
<dbReference type="AlphaFoldDB" id="A0A315ZQK1"/>
<evidence type="ECO:0000313" key="1">
    <source>
        <dbReference type="EMBL" id="SUQ15800.1"/>
    </source>
</evidence>
<organism evidence="1 2">
    <name type="scientific">Faecalicatena contorta</name>
    <dbReference type="NCBI Taxonomy" id="39482"/>
    <lineage>
        <taxon>Bacteria</taxon>
        <taxon>Bacillati</taxon>
        <taxon>Bacillota</taxon>
        <taxon>Clostridia</taxon>
        <taxon>Lachnospirales</taxon>
        <taxon>Lachnospiraceae</taxon>
        <taxon>Faecalicatena</taxon>
    </lineage>
</organism>
<dbReference type="Pfam" id="PF13707">
    <property type="entry name" value="RloB"/>
    <property type="match status" value="1"/>
</dbReference>
<sequence length="233" mass="27198">MAPVRSYTNWNSRTTDHEAQIEPYRKYFFICEGANTETWYFRRLIDIRKSLNIHPLIDIRLLEKTESDRDISYPKKLIAFAEKQKDNQDIAFDKERDKMIIVFDADIFEEKVQDYDELITAGEKDNILAVTNPAFELFLLLHFENAYEQDILPNEEAIIKNEKEGNQTFIYKLLLQRTGINSKKNSQISKLAEKVETAILQEKKINQDIHCCQGKITCNIGAVIESIRNDDGK</sequence>
<dbReference type="Proteomes" id="UP000254051">
    <property type="component" value="Unassembled WGS sequence"/>
</dbReference>
<reference evidence="2" key="1">
    <citation type="submission" date="2017-07" db="EMBL/GenBank/DDBJ databases">
        <authorList>
            <person name="Varghese N."/>
            <person name="Submissions S."/>
        </authorList>
    </citation>
    <scope>NUCLEOTIDE SEQUENCE [LARGE SCALE GENOMIC DNA]</scope>
    <source>
        <strain evidence="2">NLAE-zl-C134</strain>
    </source>
</reference>
<dbReference type="RefSeq" id="WP_109713949.1">
    <property type="nucleotide sequence ID" value="NZ_QGDS01000016.1"/>
</dbReference>
<accession>A0A315ZQK1</accession>
<name>A0A315ZQK1_9FIRM</name>
<dbReference type="InterPro" id="IPR025591">
    <property type="entry name" value="RloB"/>
</dbReference>
<proteinExistence type="predicted"/>
<dbReference type="OrthoDB" id="9796523at2"/>